<evidence type="ECO:0000313" key="4">
    <source>
        <dbReference type="Proteomes" id="UP000025171"/>
    </source>
</evidence>
<dbReference type="STRING" id="1280950.HJO_16120"/>
<gene>
    <name evidence="3" type="ORF">HJO_16120</name>
</gene>
<evidence type="ECO:0000256" key="1">
    <source>
        <dbReference type="ARBA" id="ARBA00023002"/>
    </source>
</evidence>
<dbReference type="GO" id="GO:0016491">
    <property type="term" value="F:oxidoreductase activity"/>
    <property type="evidence" value="ECO:0007669"/>
    <property type="project" value="UniProtKB-KW"/>
</dbReference>
<sequence length="502" mass="56171">MNETVIIVGAGIGGLCTALTLAQTGRSITILERDAPPPSDDPDTVFEEWRHTGVGQLRQSHAFLARLRTMLTRDHPRLLEDLLNLGVREIPFESMLTQAQLESYQPVPNDAELTIITSRRTTLELAMRRYVEALPNVAIKSGFLVRRLVTKKAEDGIVDVLGVSGKFDDDDETLVADIVVDSSGKSGFLIDQIKEECIHFKEEQESSGILYFTRHYRLKPGMEEPPRLGNPPATGDLGFLKFGVFPGDNGCFSITIAVPEVEMELRKAILDPDLFHNLTLLMPGLAPWTNAERSVPVGRVHGMGDLISRWRDVVVDNKPATRGYFALGDTLIRTNPLYGRGCSFAAASAQLLRKALAESTDPAARALTYHKLLHAELRPYYINQRTQDRGAIKRARQALTPGYRKRFRSKLIESFFEDGVAIAVRNDIDLLRDAMRGFHMLEHPNKWLGSPRNLTKVIYYWLRGKKRNAAAYPPKPGPERTEMMKALSLNFQADIDRIAQGA</sequence>
<dbReference type="eggNOG" id="COG0644">
    <property type="taxonomic scope" value="Bacteria"/>
</dbReference>
<dbReference type="SUPFAM" id="SSF51905">
    <property type="entry name" value="FAD/NAD(P)-binding domain"/>
    <property type="match status" value="1"/>
</dbReference>
<keyword evidence="1" id="KW-0560">Oxidoreductase</keyword>
<dbReference type="Gene3D" id="3.50.50.60">
    <property type="entry name" value="FAD/NAD(P)-binding domain"/>
    <property type="match status" value="1"/>
</dbReference>
<protein>
    <recommendedName>
        <fullName evidence="2">FAD dependent oxidoreductase domain-containing protein</fullName>
    </recommendedName>
</protein>
<accession>A0A059FBJ0</accession>
<dbReference type="OrthoDB" id="9805337at2"/>
<organism evidence="3 4">
    <name type="scientific">Hyphomonas johnsonii MHS-2</name>
    <dbReference type="NCBI Taxonomy" id="1280950"/>
    <lineage>
        <taxon>Bacteria</taxon>
        <taxon>Pseudomonadati</taxon>
        <taxon>Pseudomonadota</taxon>
        <taxon>Alphaproteobacteria</taxon>
        <taxon>Hyphomonadales</taxon>
        <taxon>Hyphomonadaceae</taxon>
        <taxon>Hyphomonas</taxon>
    </lineage>
</organism>
<dbReference type="InterPro" id="IPR006076">
    <property type="entry name" value="FAD-dep_OxRdtase"/>
</dbReference>
<dbReference type="PANTHER" id="PTHR43422:SF3">
    <property type="entry name" value="THIAMINE THIAZOLE SYNTHASE"/>
    <property type="match status" value="1"/>
</dbReference>
<feature type="domain" description="FAD dependent oxidoreductase" evidence="2">
    <location>
        <begin position="5"/>
        <end position="36"/>
    </location>
</feature>
<name>A0A059FBJ0_9PROT</name>
<dbReference type="Pfam" id="PF01266">
    <property type="entry name" value="DAO"/>
    <property type="match status" value="1"/>
</dbReference>
<dbReference type="RefSeq" id="WP_035619063.1">
    <property type="nucleotide sequence ID" value="NZ_ARYK01000011.1"/>
</dbReference>
<dbReference type="EMBL" id="ARYK01000011">
    <property type="protein sequence ID" value="KCZ87926.1"/>
    <property type="molecule type" value="Genomic_DNA"/>
</dbReference>
<dbReference type="AlphaFoldDB" id="A0A059FBJ0"/>
<reference evidence="3 4" key="1">
    <citation type="journal article" date="2014" name="Antonie Van Leeuwenhoek">
        <title>Hyphomonas beringensis sp. nov. and Hyphomonas chukchiensis sp. nov., isolated from surface seawater of the Bering Sea and Chukchi Sea.</title>
        <authorList>
            <person name="Li C."/>
            <person name="Lai Q."/>
            <person name="Li G."/>
            <person name="Dong C."/>
            <person name="Wang J."/>
            <person name="Liao Y."/>
            <person name="Shao Z."/>
        </authorList>
    </citation>
    <scope>NUCLEOTIDE SEQUENCE [LARGE SCALE GENOMIC DNA]</scope>
    <source>
        <strain evidence="3 4">MHS-2</strain>
    </source>
</reference>
<proteinExistence type="predicted"/>
<evidence type="ECO:0000313" key="3">
    <source>
        <dbReference type="EMBL" id="KCZ87926.1"/>
    </source>
</evidence>
<dbReference type="PANTHER" id="PTHR43422">
    <property type="entry name" value="THIAMINE THIAZOLE SYNTHASE"/>
    <property type="match status" value="1"/>
</dbReference>
<dbReference type="Proteomes" id="UP000025171">
    <property type="component" value="Unassembled WGS sequence"/>
</dbReference>
<dbReference type="InterPro" id="IPR036188">
    <property type="entry name" value="FAD/NAD-bd_sf"/>
</dbReference>
<dbReference type="PATRIC" id="fig|1280950.3.peg.3236"/>
<evidence type="ECO:0000259" key="2">
    <source>
        <dbReference type="Pfam" id="PF01266"/>
    </source>
</evidence>
<keyword evidence="4" id="KW-1185">Reference proteome</keyword>
<comment type="caution">
    <text evidence="3">The sequence shown here is derived from an EMBL/GenBank/DDBJ whole genome shotgun (WGS) entry which is preliminary data.</text>
</comment>